<name>A0A6P8URF4_GYMAC</name>
<dbReference type="Gene3D" id="3.40.50.300">
    <property type="entry name" value="P-loop containing nucleotide triphosphate hydrolases"/>
    <property type="match status" value="1"/>
</dbReference>
<dbReference type="FunCoup" id="A0A6P8URF4">
    <property type="interactions" value="338"/>
</dbReference>
<dbReference type="KEGG" id="gacu:117551369"/>
<dbReference type="GO" id="GO:0097196">
    <property type="term" value="C:Shu complex"/>
    <property type="evidence" value="ECO:0007669"/>
    <property type="project" value="TreeGrafter"/>
</dbReference>
<dbReference type="PANTHER" id="PTHR28653">
    <property type="match status" value="1"/>
</dbReference>
<dbReference type="GO" id="GO:0000724">
    <property type="term" value="P:double-strand break repair via homologous recombination"/>
    <property type="evidence" value="ECO:0007669"/>
    <property type="project" value="TreeGrafter"/>
</dbReference>
<dbReference type="InParanoid" id="A0A6P8URF4"/>
<dbReference type="CTD" id="126074"/>
<reference evidence="2" key="1">
    <citation type="submission" date="2025-08" db="UniProtKB">
        <authorList>
            <consortium name="RefSeq"/>
        </authorList>
    </citation>
    <scope>IDENTIFICATION</scope>
</reference>
<protein>
    <submittedName>
        <fullName evidence="2">ATPase SWSAP1</fullName>
    </submittedName>
</protein>
<evidence type="ECO:0000313" key="2">
    <source>
        <dbReference type="RefSeq" id="XP_034080119.1"/>
    </source>
</evidence>
<sequence length="292" mass="31496">MADILTSVFRTFMSQTDVNKDVTVVPHSACSALLPGDSSVIRSVLLPGDSSVSSSVLLLGDSSISRSLLLLSAVMAASELGVRVVFFTQTQIQSLPVCLQKCVPSPESLKKIKFSYPRTLGDLLQQVAGLHESQNTSPTPPSLIIVDRLEGFLGGNHSENQSSAAHLSALLCDTSSFLTHILKQRSPSSAPCRLIASFRSDVDSEHAGGESSATDPILDVLDRYFQMRCTLDRDRSYEAAAAGLKELWNVYLSATGITEDACTKEREDRPAAAPKEWQLSISPDGSMEFKMA</sequence>
<dbReference type="RefSeq" id="XP_034080119.1">
    <property type="nucleotide sequence ID" value="XM_034224228.1"/>
</dbReference>
<organism evidence="1 2">
    <name type="scientific">Gymnodraco acuticeps</name>
    <name type="common">Antarctic dragonfish</name>
    <dbReference type="NCBI Taxonomy" id="8218"/>
    <lineage>
        <taxon>Eukaryota</taxon>
        <taxon>Metazoa</taxon>
        <taxon>Chordata</taxon>
        <taxon>Craniata</taxon>
        <taxon>Vertebrata</taxon>
        <taxon>Euteleostomi</taxon>
        <taxon>Actinopterygii</taxon>
        <taxon>Neopterygii</taxon>
        <taxon>Teleostei</taxon>
        <taxon>Neoteleostei</taxon>
        <taxon>Acanthomorphata</taxon>
        <taxon>Eupercaria</taxon>
        <taxon>Perciformes</taxon>
        <taxon>Notothenioidei</taxon>
        <taxon>Bathydraconidae</taxon>
        <taxon>Gymnodraco</taxon>
    </lineage>
</organism>
<dbReference type="OrthoDB" id="67296at2759"/>
<dbReference type="GeneID" id="117551369"/>
<dbReference type="GO" id="GO:0003697">
    <property type="term" value="F:single-stranded DNA binding"/>
    <property type="evidence" value="ECO:0007669"/>
    <property type="project" value="TreeGrafter"/>
</dbReference>
<dbReference type="InterPro" id="IPR027417">
    <property type="entry name" value="P-loop_NTPase"/>
</dbReference>
<dbReference type="PANTHER" id="PTHR28653:SF1">
    <property type="entry name" value="ATPASE SWSAP1"/>
    <property type="match status" value="1"/>
</dbReference>
<keyword evidence="1" id="KW-1185">Reference proteome</keyword>
<gene>
    <name evidence="2" type="primary">swsap1</name>
</gene>
<proteinExistence type="predicted"/>
<evidence type="ECO:0000313" key="1">
    <source>
        <dbReference type="Proteomes" id="UP000515161"/>
    </source>
</evidence>
<dbReference type="AlphaFoldDB" id="A0A6P8URF4"/>
<accession>A0A6P8URF4</accession>
<dbReference type="Proteomes" id="UP000515161">
    <property type="component" value="Unplaced"/>
</dbReference>